<gene>
    <name evidence="1" type="ORF">MGWOODY_Mmi1255</name>
</gene>
<sequence length="44" mass="5037">MVLKEIHQCQATILSQTVHWKYAEILLEIIVYEKGVSNSSNECS</sequence>
<reference evidence="1" key="1">
    <citation type="submission" date="2015-10" db="EMBL/GenBank/DDBJ databases">
        <authorList>
            <person name="Gilbert D.G."/>
        </authorList>
    </citation>
    <scope>NUCLEOTIDE SEQUENCE</scope>
</reference>
<name>A0A170QD29_9ZZZZ</name>
<proteinExistence type="predicted"/>
<dbReference type="EMBL" id="FAXC01000308">
    <property type="protein sequence ID" value="CUV09831.1"/>
    <property type="molecule type" value="Genomic_DNA"/>
</dbReference>
<accession>A0A170QD29</accession>
<dbReference type="AlphaFoldDB" id="A0A170QD29"/>
<evidence type="ECO:0000313" key="1">
    <source>
        <dbReference type="EMBL" id="CUV09831.1"/>
    </source>
</evidence>
<protein>
    <submittedName>
        <fullName evidence="1">Uncharacterized protein</fullName>
    </submittedName>
</protein>
<organism evidence="1">
    <name type="scientific">hydrothermal vent metagenome</name>
    <dbReference type="NCBI Taxonomy" id="652676"/>
    <lineage>
        <taxon>unclassified sequences</taxon>
        <taxon>metagenomes</taxon>
        <taxon>ecological metagenomes</taxon>
    </lineage>
</organism>